<keyword evidence="2" id="KW-1185">Reference proteome</keyword>
<evidence type="ECO:0000313" key="2">
    <source>
        <dbReference type="Proteomes" id="UP001055879"/>
    </source>
</evidence>
<organism evidence="1 2">
    <name type="scientific">Arctium lappa</name>
    <name type="common">Greater burdock</name>
    <name type="synonym">Lappa major</name>
    <dbReference type="NCBI Taxonomy" id="4217"/>
    <lineage>
        <taxon>Eukaryota</taxon>
        <taxon>Viridiplantae</taxon>
        <taxon>Streptophyta</taxon>
        <taxon>Embryophyta</taxon>
        <taxon>Tracheophyta</taxon>
        <taxon>Spermatophyta</taxon>
        <taxon>Magnoliopsida</taxon>
        <taxon>eudicotyledons</taxon>
        <taxon>Gunneridae</taxon>
        <taxon>Pentapetalae</taxon>
        <taxon>asterids</taxon>
        <taxon>campanulids</taxon>
        <taxon>Asterales</taxon>
        <taxon>Asteraceae</taxon>
        <taxon>Carduoideae</taxon>
        <taxon>Cardueae</taxon>
        <taxon>Arctiinae</taxon>
        <taxon>Arctium</taxon>
    </lineage>
</organism>
<dbReference type="Proteomes" id="UP001055879">
    <property type="component" value="Linkage Group LG16"/>
</dbReference>
<name>A0ACB8XQC7_ARCLA</name>
<protein>
    <submittedName>
        <fullName evidence="1">Uncharacterized protein</fullName>
    </submittedName>
</protein>
<sequence>MKIQMPLSKKVTLVHDSTIQTDPHDNSDDFKWFPFYFVIMMPNIVGTISKAIRRHDYSLMILCASVSAGFFLLQFCLIKYISLPKNDKLSLKFLLKLNMWFLYSAISSGFVYQFSDFFPSEITLALYGVVLVCSSFLLYLFVIVDLVRFWKIWRYGEDETEVPENQTFVAGKLNRYSISILEKV</sequence>
<reference evidence="2" key="1">
    <citation type="journal article" date="2022" name="Mol. Ecol. Resour.">
        <title>The genomes of chicory, endive, great burdock and yacon provide insights into Asteraceae palaeo-polyploidization history and plant inulin production.</title>
        <authorList>
            <person name="Fan W."/>
            <person name="Wang S."/>
            <person name="Wang H."/>
            <person name="Wang A."/>
            <person name="Jiang F."/>
            <person name="Liu H."/>
            <person name="Zhao H."/>
            <person name="Xu D."/>
            <person name="Zhang Y."/>
        </authorList>
    </citation>
    <scope>NUCLEOTIDE SEQUENCE [LARGE SCALE GENOMIC DNA]</scope>
    <source>
        <strain evidence="2">cv. Niubang</strain>
    </source>
</reference>
<comment type="caution">
    <text evidence="1">The sequence shown here is derived from an EMBL/GenBank/DDBJ whole genome shotgun (WGS) entry which is preliminary data.</text>
</comment>
<evidence type="ECO:0000313" key="1">
    <source>
        <dbReference type="EMBL" id="KAI3670014.1"/>
    </source>
</evidence>
<proteinExistence type="predicted"/>
<gene>
    <name evidence="1" type="ORF">L6452_41582</name>
</gene>
<reference evidence="1 2" key="2">
    <citation type="journal article" date="2022" name="Mol. Ecol. Resour.">
        <title>The genomes of chicory, endive, great burdock and yacon provide insights into Asteraceae paleo-polyploidization history and plant inulin production.</title>
        <authorList>
            <person name="Fan W."/>
            <person name="Wang S."/>
            <person name="Wang H."/>
            <person name="Wang A."/>
            <person name="Jiang F."/>
            <person name="Liu H."/>
            <person name="Zhao H."/>
            <person name="Xu D."/>
            <person name="Zhang Y."/>
        </authorList>
    </citation>
    <scope>NUCLEOTIDE SEQUENCE [LARGE SCALE GENOMIC DNA]</scope>
    <source>
        <strain evidence="2">cv. Niubang</strain>
    </source>
</reference>
<dbReference type="EMBL" id="CM042062">
    <property type="protein sequence ID" value="KAI3670014.1"/>
    <property type="molecule type" value="Genomic_DNA"/>
</dbReference>
<accession>A0ACB8XQC7</accession>